<accession>A0ACB9QWI7</accession>
<dbReference type="Proteomes" id="UP001057402">
    <property type="component" value="Chromosome 5"/>
</dbReference>
<evidence type="ECO:0000313" key="1">
    <source>
        <dbReference type="EMBL" id="KAI4370331.1"/>
    </source>
</evidence>
<protein>
    <submittedName>
        <fullName evidence="1">Uncharacterized protein</fullName>
    </submittedName>
</protein>
<reference evidence="2" key="1">
    <citation type="journal article" date="2023" name="Front. Plant Sci.">
        <title>Chromosomal-level genome assembly of Melastoma candidum provides insights into trichome evolution.</title>
        <authorList>
            <person name="Zhong Y."/>
            <person name="Wu W."/>
            <person name="Sun C."/>
            <person name="Zou P."/>
            <person name="Liu Y."/>
            <person name="Dai S."/>
            <person name="Zhou R."/>
        </authorList>
    </citation>
    <scope>NUCLEOTIDE SEQUENCE [LARGE SCALE GENOMIC DNA]</scope>
</reference>
<sequence>MGEELRRLEDGLISCEDVVEESAQVTLHALKGELEEGGAQIMKVRGAFKKKVLNILVDPGRTHNFVDLGVVKGMNINVENVAPVKVTVVDGRSIIYRSMMKQFSLEMQGHMFTADFYIITLGGCEMVLGVKWLAQLGDIV</sequence>
<comment type="caution">
    <text evidence="1">The sequence shown here is derived from an EMBL/GenBank/DDBJ whole genome shotgun (WGS) entry which is preliminary data.</text>
</comment>
<dbReference type="EMBL" id="CM042884">
    <property type="protein sequence ID" value="KAI4370331.1"/>
    <property type="molecule type" value="Genomic_DNA"/>
</dbReference>
<keyword evidence="2" id="KW-1185">Reference proteome</keyword>
<gene>
    <name evidence="1" type="ORF">MLD38_018694</name>
</gene>
<organism evidence="1 2">
    <name type="scientific">Melastoma candidum</name>
    <dbReference type="NCBI Taxonomy" id="119954"/>
    <lineage>
        <taxon>Eukaryota</taxon>
        <taxon>Viridiplantae</taxon>
        <taxon>Streptophyta</taxon>
        <taxon>Embryophyta</taxon>
        <taxon>Tracheophyta</taxon>
        <taxon>Spermatophyta</taxon>
        <taxon>Magnoliopsida</taxon>
        <taxon>eudicotyledons</taxon>
        <taxon>Gunneridae</taxon>
        <taxon>Pentapetalae</taxon>
        <taxon>rosids</taxon>
        <taxon>malvids</taxon>
        <taxon>Myrtales</taxon>
        <taxon>Melastomataceae</taxon>
        <taxon>Melastomatoideae</taxon>
        <taxon>Melastomateae</taxon>
        <taxon>Melastoma</taxon>
    </lineage>
</organism>
<name>A0ACB9QWI7_9MYRT</name>
<proteinExistence type="predicted"/>
<evidence type="ECO:0000313" key="2">
    <source>
        <dbReference type="Proteomes" id="UP001057402"/>
    </source>
</evidence>